<dbReference type="InterPro" id="IPR018688">
    <property type="entry name" value="PpoB2-like"/>
</dbReference>
<keyword evidence="1" id="KW-0472">Membrane</keyword>
<feature type="transmembrane region" description="Helical" evidence="1">
    <location>
        <begin position="101"/>
        <end position="128"/>
    </location>
</feature>
<name>A0A7V2F7Z1_RHOMR</name>
<accession>A0A7V2F7Z1</accession>
<dbReference type="Pfam" id="PF09948">
    <property type="entry name" value="PpoB2"/>
    <property type="match status" value="1"/>
</dbReference>
<sequence length="263" mass="28590">MLTEIVVAALKRDRIIVIAGLTAVTALAWAYVIQFASSMTGMDINAIGMSMPTTQAWRSGDVLLTFLMWAVMMVAMMTPSATPMILLFARVSRQRQADRMPLLGTMAFLLGYLILWGSFSAGATLVQWGLHSAALLSPELIRISPALGGMLLILAGVYQFTPLKHICLSQCRTPLGFLMTEWREGIRGALIMGVRHGLYCVGCCWMLMTLLFVAGVMNLLWVALIAGYILVEKVAPAGQWISRAIGGLAVGWGIWLLLRALGA</sequence>
<feature type="transmembrane region" description="Helical" evidence="1">
    <location>
        <begin position="140"/>
        <end position="160"/>
    </location>
</feature>
<dbReference type="AlphaFoldDB" id="A0A7V2F7Z1"/>
<comment type="caution">
    <text evidence="2">The sequence shown here is derived from an EMBL/GenBank/DDBJ whole genome shotgun (WGS) entry which is preliminary data.</text>
</comment>
<feature type="transmembrane region" description="Helical" evidence="1">
    <location>
        <begin position="198"/>
        <end position="231"/>
    </location>
</feature>
<reference evidence="2" key="1">
    <citation type="journal article" date="2020" name="mSystems">
        <title>Genome- and Community-Level Interaction Insights into Carbon Utilization and Element Cycling Functions of Hydrothermarchaeota in Hydrothermal Sediment.</title>
        <authorList>
            <person name="Zhou Z."/>
            <person name="Liu Y."/>
            <person name="Xu W."/>
            <person name="Pan J."/>
            <person name="Luo Z.H."/>
            <person name="Li M."/>
        </authorList>
    </citation>
    <scope>NUCLEOTIDE SEQUENCE [LARGE SCALE GENOMIC DNA]</scope>
    <source>
        <strain evidence="2">SpSt-143</strain>
    </source>
</reference>
<feature type="transmembrane region" description="Helical" evidence="1">
    <location>
        <begin position="237"/>
        <end position="258"/>
    </location>
</feature>
<proteinExistence type="predicted"/>
<protein>
    <submittedName>
        <fullName evidence="2">DUF2182 domain-containing protein</fullName>
    </submittedName>
</protein>
<evidence type="ECO:0000256" key="1">
    <source>
        <dbReference type="SAM" id="Phobius"/>
    </source>
</evidence>
<gene>
    <name evidence="2" type="ORF">ENO59_09930</name>
</gene>
<feature type="transmembrane region" description="Helical" evidence="1">
    <location>
        <begin position="15"/>
        <end position="33"/>
    </location>
</feature>
<keyword evidence="1" id="KW-1133">Transmembrane helix</keyword>
<keyword evidence="1" id="KW-0812">Transmembrane</keyword>
<dbReference type="EMBL" id="DSGB01000006">
    <property type="protein sequence ID" value="HER96815.1"/>
    <property type="molecule type" value="Genomic_DNA"/>
</dbReference>
<organism evidence="2">
    <name type="scientific">Rhodothermus marinus</name>
    <name type="common">Rhodothermus obamensis</name>
    <dbReference type="NCBI Taxonomy" id="29549"/>
    <lineage>
        <taxon>Bacteria</taxon>
        <taxon>Pseudomonadati</taxon>
        <taxon>Rhodothermota</taxon>
        <taxon>Rhodothermia</taxon>
        <taxon>Rhodothermales</taxon>
        <taxon>Rhodothermaceae</taxon>
        <taxon>Rhodothermus</taxon>
    </lineage>
</organism>
<feature type="transmembrane region" description="Helical" evidence="1">
    <location>
        <begin position="66"/>
        <end position="89"/>
    </location>
</feature>
<evidence type="ECO:0000313" key="2">
    <source>
        <dbReference type="EMBL" id="HER96815.1"/>
    </source>
</evidence>